<feature type="region of interest" description="Disordered" evidence="1">
    <location>
        <begin position="151"/>
        <end position="179"/>
    </location>
</feature>
<evidence type="ECO:0000313" key="4">
    <source>
        <dbReference type="Proteomes" id="UP000034320"/>
    </source>
</evidence>
<dbReference type="InterPro" id="IPR013783">
    <property type="entry name" value="Ig-like_fold"/>
</dbReference>
<keyword evidence="2" id="KW-0472">Membrane</keyword>
<dbReference type="PATRIC" id="fig|1618442.3.peg.43"/>
<proteinExistence type="predicted"/>
<evidence type="ECO:0000256" key="1">
    <source>
        <dbReference type="SAM" id="MobiDB-lite"/>
    </source>
</evidence>
<dbReference type="EMBL" id="LCDD01000001">
    <property type="protein sequence ID" value="KKS48012.1"/>
    <property type="molecule type" value="Genomic_DNA"/>
</dbReference>
<feature type="transmembrane region" description="Helical" evidence="2">
    <location>
        <begin position="17"/>
        <end position="36"/>
    </location>
</feature>
<organism evidence="3 4">
    <name type="scientific">Candidatus Gottesmanbacteria bacterium GW2011_GWA2_42_18</name>
    <dbReference type="NCBI Taxonomy" id="1618442"/>
    <lineage>
        <taxon>Bacteria</taxon>
        <taxon>Candidatus Gottesmaniibacteriota</taxon>
    </lineage>
</organism>
<reference evidence="3 4" key="1">
    <citation type="journal article" date="2015" name="Nature">
        <title>rRNA introns, odd ribosomes, and small enigmatic genomes across a large radiation of phyla.</title>
        <authorList>
            <person name="Brown C.T."/>
            <person name="Hug L.A."/>
            <person name="Thomas B.C."/>
            <person name="Sharon I."/>
            <person name="Castelle C.J."/>
            <person name="Singh A."/>
            <person name="Wilkins M.J."/>
            <person name="Williams K.H."/>
            <person name="Banfield J.F."/>
        </authorList>
    </citation>
    <scope>NUCLEOTIDE SEQUENCE [LARGE SCALE GENOMIC DNA]</scope>
</reference>
<dbReference type="Gene3D" id="2.60.40.10">
    <property type="entry name" value="Immunoglobulins"/>
    <property type="match status" value="2"/>
</dbReference>
<sequence>MTALQIIKTLKNRRGELATVVALIGLGIVTLGIIAGQRLAKTGPQDTSRAAATGGWIDPNDGTTCNSTNFVAFFKLANCSAGVHGYRTEEITHQEPCSTDGSGECYKVGGTSVSFTVASQWWYDTKSCTPKPPAPPPVYMYSKIIRCTWSESSPTPTRMPTKTPTKTPSPTGQQPPSQGICAVPVLSVTNQSCTSNNQASVTWKWNNISGATQYKLQVDDQSGFPSPVINTIVAPANTFRTTLSSGVTWRGRVRVSAANQCILPTTAQWSNVVTLSTPCSGFPTFTPTPTLDPRCVDSDGGKDYYKRGYTTLNGVRWDDQCYSSTVLLERYCKPTVPVSVDTINYTCPQGCDLGKCKGLSPTPTRTPTPGVITIVPITKTPTPSPTGQQPPGGVCAAPVLSVTNQACTSNNQASVTWKFTKVDSANEYRFQRDNNDSFSSPEKDIKLNATTNTIADSFQGDQWWRGRVRVRSAGQCTAPSAWSNIMAVGPCGTATLTPTKTPSPSPTGGSCKPNSQSCTASNQCCSGFCNSNGVCRTPANTVTPSPTGGATQPPGNCPAGDKGNLDCNIDGCIDTADYELFRQVFGSDVGSINVPSGQHTPDLVQDSANMIDTADYEILRSNFGSCLP</sequence>
<keyword evidence="2" id="KW-0812">Transmembrane</keyword>
<evidence type="ECO:0000313" key="3">
    <source>
        <dbReference type="EMBL" id="KKS48012.1"/>
    </source>
</evidence>
<comment type="caution">
    <text evidence="3">The sequence shown here is derived from an EMBL/GenBank/DDBJ whole genome shotgun (WGS) entry which is preliminary data.</text>
</comment>
<accession>A0A0G0ZH26</accession>
<name>A0A0G0ZH26_9BACT</name>
<evidence type="ECO:0008006" key="5">
    <source>
        <dbReference type="Google" id="ProtNLM"/>
    </source>
</evidence>
<evidence type="ECO:0000256" key="2">
    <source>
        <dbReference type="SAM" id="Phobius"/>
    </source>
</evidence>
<dbReference type="AlphaFoldDB" id="A0A0G0ZH26"/>
<protein>
    <recommendedName>
        <fullName evidence="5">Dockerin domain-containing protein</fullName>
    </recommendedName>
</protein>
<gene>
    <name evidence="3" type="ORF">UV09_C0001G0044</name>
</gene>
<dbReference type="Proteomes" id="UP000034320">
    <property type="component" value="Unassembled WGS sequence"/>
</dbReference>
<feature type="compositionally biased region" description="Low complexity" evidence="1">
    <location>
        <begin position="152"/>
        <end position="178"/>
    </location>
</feature>
<keyword evidence="2" id="KW-1133">Transmembrane helix</keyword>